<dbReference type="GO" id="GO:0005524">
    <property type="term" value="F:ATP binding"/>
    <property type="evidence" value="ECO:0007669"/>
    <property type="project" value="UniProtKB-KW"/>
</dbReference>
<accession>A0A5B8UNW0</accession>
<dbReference type="InterPro" id="IPR003594">
    <property type="entry name" value="HATPase_dom"/>
</dbReference>
<keyword evidence="13" id="KW-1185">Reference proteome</keyword>
<dbReference type="KEGG" id="fgg:FSB75_17580"/>
<comment type="catalytic activity">
    <reaction evidence="1">
        <text>ATP + protein L-histidine = ADP + protein N-phospho-L-histidine.</text>
        <dbReference type="EC" id="2.7.13.3"/>
    </reaction>
</comment>
<proteinExistence type="predicted"/>
<dbReference type="InterPro" id="IPR036890">
    <property type="entry name" value="HATPase_C_sf"/>
</dbReference>
<keyword evidence="3" id="KW-0597">Phosphoprotein</keyword>
<evidence type="ECO:0000256" key="5">
    <source>
        <dbReference type="ARBA" id="ARBA00022741"/>
    </source>
</evidence>
<dbReference type="PANTHER" id="PTHR24421:SF10">
    <property type="entry name" value="NITRATE_NITRITE SENSOR PROTEIN NARQ"/>
    <property type="match status" value="1"/>
</dbReference>
<dbReference type="InterPro" id="IPR035965">
    <property type="entry name" value="PAS-like_dom_sf"/>
</dbReference>
<dbReference type="CDD" id="cd00130">
    <property type="entry name" value="PAS"/>
    <property type="match status" value="3"/>
</dbReference>
<dbReference type="PROSITE" id="PS50109">
    <property type="entry name" value="HIS_KIN"/>
    <property type="match status" value="1"/>
</dbReference>
<dbReference type="InterPro" id="IPR013767">
    <property type="entry name" value="PAS_fold"/>
</dbReference>
<dbReference type="SMART" id="SM00091">
    <property type="entry name" value="PAS"/>
    <property type="match status" value="3"/>
</dbReference>
<dbReference type="PANTHER" id="PTHR24421">
    <property type="entry name" value="NITRATE/NITRITE SENSOR PROTEIN NARX-RELATED"/>
    <property type="match status" value="1"/>
</dbReference>
<dbReference type="SUPFAM" id="SSF55785">
    <property type="entry name" value="PYP-like sensor domain (PAS domain)"/>
    <property type="match status" value="3"/>
</dbReference>
<dbReference type="InterPro" id="IPR001610">
    <property type="entry name" value="PAC"/>
</dbReference>
<dbReference type="Gene3D" id="3.30.565.10">
    <property type="entry name" value="Histidine kinase-like ATPase, C-terminal domain"/>
    <property type="match status" value="1"/>
</dbReference>
<dbReference type="PROSITE" id="PS50113">
    <property type="entry name" value="PAC"/>
    <property type="match status" value="2"/>
</dbReference>
<evidence type="ECO:0000256" key="3">
    <source>
        <dbReference type="ARBA" id="ARBA00022553"/>
    </source>
</evidence>
<dbReference type="InterPro" id="IPR013655">
    <property type="entry name" value="PAS_fold_3"/>
</dbReference>
<dbReference type="Pfam" id="PF07730">
    <property type="entry name" value="HisKA_3"/>
    <property type="match status" value="1"/>
</dbReference>
<evidence type="ECO:0000313" key="13">
    <source>
        <dbReference type="Proteomes" id="UP000321204"/>
    </source>
</evidence>
<evidence type="ECO:0000259" key="10">
    <source>
        <dbReference type="PROSITE" id="PS50112"/>
    </source>
</evidence>
<dbReference type="CDD" id="cd16917">
    <property type="entry name" value="HATPase_UhpB-NarQ-NarX-like"/>
    <property type="match status" value="1"/>
</dbReference>
<dbReference type="RefSeq" id="WP_146790163.1">
    <property type="nucleotide sequence ID" value="NZ_BAABIO010000003.1"/>
</dbReference>
<name>A0A5B8UNW0_9BACT</name>
<dbReference type="Gene3D" id="3.30.450.20">
    <property type="entry name" value="PAS domain"/>
    <property type="match status" value="3"/>
</dbReference>
<evidence type="ECO:0000259" key="9">
    <source>
        <dbReference type="PROSITE" id="PS50109"/>
    </source>
</evidence>
<evidence type="ECO:0000313" key="12">
    <source>
        <dbReference type="EMBL" id="QEC57635.1"/>
    </source>
</evidence>
<dbReference type="EC" id="2.7.13.3" evidence="2"/>
<evidence type="ECO:0000256" key="1">
    <source>
        <dbReference type="ARBA" id="ARBA00000085"/>
    </source>
</evidence>
<dbReference type="Pfam" id="PF02518">
    <property type="entry name" value="HATPase_c"/>
    <property type="match status" value="1"/>
</dbReference>
<feature type="domain" description="PAS" evidence="10">
    <location>
        <begin position="135"/>
        <end position="205"/>
    </location>
</feature>
<protein>
    <recommendedName>
        <fullName evidence="2">histidine kinase</fullName>
        <ecNumber evidence="2">2.7.13.3</ecNumber>
    </recommendedName>
</protein>
<evidence type="ECO:0000256" key="7">
    <source>
        <dbReference type="ARBA" id="ARBA00022840"/>
    </source>
</evidence>
<evidence type="ECO:0000256" key="6">
    <source>
        <dbReference type="ARBA" id="ARBA00022777"/>
    </source>
</evidence>
<dbReference type="GO" id="GO:0000155">
    <property type="term" value="F:phosphorelay sensor kinase activity"/>
    <property type="evidence" value="ECO:0007669"/>
    <property type="project" value="InterPro"/>
</dbReference>
<dbReference type="Pfam" id="PF13426">
    <property type="entry name" value="PAS_9"/>
    <property type="match status" value="1"/>
</dbReference>
<keyword evidence="8" id="KW-0902">Two-component regulatory system</keyword>
<keyword evidence="4" id="KW-0808">Transferase</keyword>
<feature type="domain" description="Histidine kinase" evidence="9">
    <location>
        <begin position="421"/>
        <end position="610"/>
    </location>
</feature>
<dbReference type="InterPro" id="IPR000014">
    <property type="entry name" value="PAS"/>
</dbReference>
<dbReference type="NCBIfam" id="TIGR00229">
    <property type="entry name" value="sensory_box"/>
    <property type="match status" value="3"/>
</dbReference>
<sequence>MKSATAFSNGPLQRLVLENLSDIIVSTDLEFRIQSWNHVAEEFYGIPSAKAIGKQLKDLVSLSYRCVTRKEAIEALRTKKKWQGEVSFPSPTGETCYFLHTVKYITDEDGREIGILAVGRNITDQKKAEEKLAKSEQFYRALIANSLEVILLLNAAGEITFSSPSVKDLLGYEVHEAMGTNGFGYIHPDDLAWAIQSFEKEIEESPEIKFIIIRLRKKSGEWLWCMVRGHNLLKAPQLQSIAIYIHDDTPRKLATDALKESEKRFRKLMHELQTGVLLMDAEGKIVMVNNEAARIFELTEAQMVGYKAPELCADAIHEDGRPFLLSERPIFMAVQTRYRVKDVVMGIWNKRRKERRWLLINADPIEDSDGRLQSVISTFTDITERKKLERKSIAEKIAYQRQIAQATIDGQEKERIEMGRELHDNVGQQLTSIKLFLDLAKTSANDETRKLLETALKSVSNVIDEVRFMSRSLVPPTLKDLGLVESVNDLIESLRTTQPLLGFELTYTDLDEDHLPENKKLALFRIVQEQLNNVLKYARAQNVAIALCCSSGQILLEIKDDGLGFDLGNVRRGLGLSNIINRSELLGGRVEINTAPGKGCSVKVWLPHSAMSVAE</sequence>
<dbReference type="SMART" id="SM00086">
    <property type="entry name" value="PAC"/>
    <property type="match status" value="3"/>
</dbReference>
<reference evidence="12 13" key="1">
    <citation type="journal article" date="2015" name="Int. J. Syst. Evol. Microbiol.">
        <title>Flavisolibacter ginsenosidimutans sp. nov., with ginsenoside-converting activity isolated from soil used for cultivating ginseng.</title>
        <authorList>
            <person name="Zhao Y."/>
            <person name="Liu Q."/>
            <person name="Kang M.S."/>
            <person name="Jin F."/>
            <person name="Yu H."/>
            <person name="Im W.T."/>
        </authorList>
    </citation>
    <scope>NUCLEOTIDE SEQUENCE [LARGE SCALE GENOMIC DNA]</scope>
    <source>
        <strain evidence="12 13">Gsoil 636</strain>
    </source>
</reference>
<dbReference type="SMART" id="SM00387">
    <property type="entry name" value="HATPase_c"/>
    <property type="match status" value="1"/>
</dbReference>
<gene>
    <name evidence="12" type="ORF">FSB75_17580</name>
</gene>
<organism evidence="12 13">
    <name type="scientific">Flavisolibacter ginsenosidimutans</name>
    <dbReference type="NCBI Taxonomy" id="661481"/>
    <lineage>
        <taxon>Bacteria</taxon>
        <taxon>Pseudomonadati</taxon>
        <taxon>Bacteroidota</taxon>
        <taxon>Chitinophagia</taxon>
        <taxon>Chitinophagales</taxon>
        <taxon>Chitinophagaceae</taxon>
        <taxon>Flavisolibacter</taxon>
    </lineage>
</organism>
<dbReference type="EMBL" id="CP042433">
    <property type="protein sequence ID" value="QEC57635.1"/>
    <property type="molecule type" value="Genomic_DNA"/>
</dbReference>
<dbReference type="OrthoDB" id="5401121at2"/>
<keyword evidence="6" id="KW-0418">Kinase</keyword>
<keyword evidence="7" id="KW-0067">ATP-binding</keyword>
<dbReference type="PROSITE" id="PS50112">
    <property type="entry name" value="PAS"/>
    <property type="match status" value="3"/>
</dbReference>
<dbReference type="AlphaFoldDB" id="A0A5B8UNW0"/>
<dbReference type="GO" id="GO:0016020">
    <property type="term" value="C:membrane"/>
    <property type="evidence" value="ECO:0007669"/>
    <property type="project" value="InterPro"/>
</dbReference>
<evidence type="ECO:0000259" key="11">
    <source>
        <dbReference type="PROSITE" id="PS50113"/>
    </source>
</evidence>
<dbReference type="InterPro" id="IPR005467">
    <property type="entry name" value="His_kinase_dom"/>
</dbReference>
<feature type="domain" description="PAC" evidence="11">
    <location>
        <begin position="82"/>
        <end position="134"/>
    </location>
</feature>
<evidence type="ECO:0000256" key="4">
    <source>
        <dbReference type="ARBA" id="ARBA00022679"/>
    </source>
</evidence>
<dbReference type="InterPro" id="IPR000700">
    <property type="entry name" value="PAS-assoc_C"/>
</dbReference>
<feature type="domain" description="PAC" evidence="11">
    <location>
        <begin position="341"/>
        <end position="394"/>
    </location>
</feature>
<evidence type="ECO:0000256" key="2">
    <source>
        <dbReference type="ARBA" id="ARBA00012438"/>
    </source>
</evidence>
<dbReference type="Proteomes" id="UP000321204">
    <property type="component" value="Chromosome"/>
</dbReference>
<evidence type="ECO:0000256" key="8">
    <source>
        <dbReference type="ARBA" id="ARBA00023012"/>
    </source>
</evidence>
<dbReference type="SUPFAM" id="SSF55874">
    <property type="entry name" value="ATPase domain of HSP90 chaperone/DNA topoisomerase II/histidine kinase"/>
    <property type="match status" value="1"/>
</dbReference>
<dbReference type="GO" id="GO:0046983">
    <property type="term" value="F:protein dimerization activity"/>
    <property type="evidence" value="ECO:0007669"/>
    <property type="project" value="InterPro"/>
</dbReference>
<feature type="domain" description="PAS" evidence="10">
    <location>
        <begin position="261"/>
        <end position="337"/>
    </location>
</feature>
<feature type="domain" description="PAS" evidence="10">
    <location>
        <begin position="14"/>
        <end position="79"/>
    </location>
</feature>
<keyword evidence="5" id="KW-0547">Nucleotide-binding</keyword>
<dbReference type="Pfam" id="PF08447">
    <property type="entry name" value="PAS_3"/>
    <property type="match status" value="1"/>
</dbReference>
<dbReference type="Gene3D" id="1.20.5.1930">
    <property type="match status" value="1"/>
</dbReference>
<dbReference type="InterPro" id="IPR011712">
    <property type="entry name" value="Sig_transdc_His_kin_sub3_dim/P"/>
</dbReference>
<dbReference type="Pfam" id="PF00989">
    <property type="entry name" value="PAS"/>
    <property type="match status" value="1"/>
</dbReference>
<dbReference type="InterPro" id="IPR050482">
    <property type="entry name" value="Sensor_HK_TwoCompSys"/>
</dbReference>